<accession>A0A9P8IGK2</accession>
<keyword evidence="8" id="KW-0539">Nucleus</keyword>
<gene>
    <name evidence="13" type="ORF">GP486_006696</name>
</gene>
<keyword evidence="7" id="KW-0234">DNA repair</keyword>
<evidence type="ECO:0008006" key="15">
    <source>
        <dbReference type="Google" id="ProtNLM"/>
    </source>
</evidence>
<evidence type="ECO:0000256" key="10">
    <source>
        <dbReference type="PIRSR" id="PIRSR610347-2"/>
    </source>
</evidence>
<keyword evidence="4" id="KW-0227">DNA damage</keyword>
<dbReference type="SUPFAM" id="SSF56024">
    <property type="entry name" value="Phospholipase D/nuclease"/>
    <property type="match status" value="2"/>
</dbReference>
<evidence type="ECO:0000256" key="8">
    <source>
        <dbReference type="ARBA" id="ARBA00023242"/>
    </source>
</evidence>
<feature type="site" description="Interaction with DNA" evidence="11">
    <location>
        <position position="489"/>
    </location>
</feature>
<dbReference type="FunFam" id="3.30.870.10:FF:000038">
    <property type="entry name" value="Probable tyrosyl-DNA phosphodiesterase"/>
    <property type="match status" value="1"/>
</dbReference>
<dbReference type="Proteomes" id="UP000750711">
    <property type="component" value="Unassembled WGS sequence"/>
</dbReference>
<evidence type="ECO:0000256" key="4">
    <source>
        <dbReference type="ARBA" id="ARBA00022763"/>
    </source>
</evidence>
<dbReference type="Gene3D" id="3.30.870.10">
    <property type="entry name" value="Endonuclease Chain A"/>
    <property type="match status" value="2"/>
</dbReference>
<feature type="binding site" evidence="10">
    <location>
        <position position="465"/>
    </location>
    <ligand>
        <name>substrate</name>
    </ligand>
</feature>
<dbReference type="CDD" id="cd09123">
    <property type="entry name" value="PLDc_Tdp1_2"/>
    <property type="match status" value="1"/>
</dbReference>
<dbReference type="GO" id="GO:0003690">
    <property type="term" value="F:double-stranded DNA binding"/>
    <property type="evidence" value="ECO:0007669"/>
    <property type="project" value="TreeGrafter"/>
</dbReference>
<dbReference type="AlphaFoldDB" id="A0A9P8IGK2"/>
<comment type="caution">
    <text evidence="13">The sequence shown here is derived from an EMBL/GenBank/DDBJ whole genome shotgun (WGS) entry which is preliminary data.</text>
</comment>
<dbReference type="InterPro" id="IPR010347">
    <property type="entry name" value="Tdp1"/>
</dbReference>
<feature type="active site" description="Nucleophile" evidence="9">
    <location>
        <position position="192"/>
    </location>
</feature>
<feature type="active site" description="Proton donor/acceptor" evidence="9">
    <location>
        <position position="463"/>
    </location>
</feature>
<keyword evidence="6" id="KW-0269">Exonuclease</keyword>
<dbReference type="PANTHER" id="PTHR12415:SF0">
    <property type="entry name" value="TYROSYL-DNA PHOSPHODIESTERASE 1"/>
    <property type="match status" value="1"/>
</dbReference>
<evidence type="ECO:0000256" key="3">
    <source>
        <dbReference type="ARBA" id="ARBA00022722"/>
    </source>
</evidence>
<dbReference type="GO" id="GO:0004527">
    <property type="term" value="F:exonuclease activity"/>
    <property type="evidence" value="ECO:0007669"/>
    <property type="project" value="UniProtKB-KW"/>
</dbReference>
<dbReference type="EMBL" id="JAGHQM010001595">
    <property type="protein sequence ID" value="KAH0553116.1"/>
    <property type="molecule type" value="Genomic_DNA"/>
</dbReference>
<evidence type="ECO:0000313" key="14">
    <source>
        <dbReference type="Proteomes" id="UP000750711"/>
    </source>
</evidence>
<proteinExistence type="inferred from homology"/>
<comment type="similarity">
    <text evidence="2">Belongs to the tyrosyl-DNA phosphodiesterase family.</text>
</comment>
<dbReference type="Pfam" id="PF06087">
    <property type="entry name" value="Tyr-DNA_phospho"/>
    <property type="match status" value="1"/>
</dbReference>
<dbReference type="GO" id="GO:0005634">
    <property type="term" value="C:nucleus"/>
    <property type="evidence" value="ECO:0007669"/>
    <property type="project" value="UniProtKB-SubCell"/>
</dbReference>
<evidence type="ECO:0000256" key="12">
    <source>
        <dbReference type="SAM" id="MobiDB-lite"/>
    </source>
</evidence>
<evidence type="ECO:0000256" key="5">
    <source>
        <dbReference type="ARBA" id="ARBA00022801"/>
    </source>
</evidence>
<evidence type="ECO:0000256" key="11">
    <source>
        <dbReference type="PIRSR" id="PIRSR610347-3"/>
    </source>
</evidence>
<keyword evidence="3" id="KW-0540">Nuclease</keyword>
<dbReference type="PANTHER" id="PTHR12415">
    <property type="entry name" value="TYROSYL-DNA PHOSPHODIESTERASE 1"/>
    <property type="match status" value="1"/>
</dbReference>
<organism evidence="13 14">
    <name type="scientific">Trichoglossum hirsutum</name>
    <dbReference type="NCBI Taxonomy" id="265104"/>
    <lineage>
        <taxon>Eukaryota</taxon>
        <taxon>Fungi</taxon>
        <taxon>Dikarya</taxon>
        <taxon>Ascomycota</taxon>
        <taxon>Pezizomycotina</taxon>
        <taxon>Geoglossomycetes</taxon>
        <taxon>Geoglossales</taxon>
        <taxon>Geoglossaceae</taxon>
        <taxon>Trichoglossum</taxon>
    </lineage>
</organism>
<evidence type="ECO:0000256" key="2">
    <source>
        <dbReference type="ARBA" id="ARBA00010205"/>
    </source>
</evidence>
<feature type="compositionally biased region" description="Polar residues" evidence="12">
    <location>
        <begin position="24"/>
        <end position="36"/>
    </location>
</feature>
<keyword evidence="14" id="KW-1185">Reference proteome</keyword>
<name>A0A9P8IGK2_9PEZI</name>
<evidence type="ECO:0000256" key="6">
    <source>
        <dbReference type="ARBA" id="ARBA00022839"/>
    </source>
</evidence>
<sequence length="600" mass="66118">MSHRRESSADALPRAKRQKVQEGTGDSRNGSSQANNYGHIPELVSLERSISPPPVSRNPKAPVYKPRGVTRVTLPEAPAEVKNGNIKPVPSPIHLTRIRDLPNSSNVDTISLKDILGDPMIKECWQFNYTFDIDFLMSHLDQDVRDLVLVKVVHGSWKKEDPHRLSLEEAAERYPNVQLITAYMPEPFGTHHSKMMILIRHDNSAQVVIHTANMISFDWTNMTQAAWLSPLLPLLPNHGLNEPNQPPSSETGEVGSGTRFKRDLLAYLRAYGKGKTGKLVKELENYDFSEIRAALVASTPFKQKVGSSGNSDVLWGWPGLERVLSSIACETTPNGDYPRVVVQVSSIASLGQSNKWLSETFFNALSTASSASPLGSPSPPPSLQKPKFSVIFPTADEIRRSLDGYHSGGAIHTKIQTAAQAKQVAYMKPYLCHWASDSGNASSRVDKLSPDVRQAGRNRAAPHIKTYVRFVDSSMSRIDWAMVTSANLSTQAWGAAPNASGEVRICSWEIGVVVWPELWKGQDTSSGGSTKVNMVPVFKQDTPSIEGFDNGENEKRTLVGFRMPYDLPLVPYAKSSIPWCATSSYAEPDWKGMTHNTGGF</sequence>
<protein>
    <recommendedName>
        <fullName evidence="15">Tyrosyl-DNA phosphodiesterase</fullName>
    </recommendedName>
</protein>
<evidence type="ECO:0000256" key="9">
    <source>
        <dbReference type="PIRSR" id="PIRSR610347-1"/>
    </source>
</evidence>
<evidence type="ECO:0000256" key="1">
    <source>
        <dbReference type="ARBA" id="ARBA00004123"/>
    </source>
</evidence>
<feature type="region of interest" description="Disordered" evidence="12">
    <location>
        <begin position="1"/>
        <end position="64"/>
    </location>
</feature>
<dbReference type="GO" id="GO:0017005">
    <property type="term" value="F:3'-tyrosyl-DNA phosphodiesterase activity"/>
    <property type="evidence" value="ECO:0007669"/>
    <property type="project" value="TreeGrafter"/>
</dbReference>
<evidence type="ECO:0000256" key="7">
    <source>
        <dbReference type="ARBA" id="ARBA00023204"/>
    </source>
</evidence>
<dbReference type="GO" id="GO:0006281">
    <property type="term" value="P:DNA repair"/>
    <property type="evidence" value="ECO:0007669"/>
    <property type="project" value="UniProtKB-KW"/>
</dbReference>
<dbReference type="GO" id="GO:0003697">
    <property type="term" value="F:single-stranded DNA binding"/>
    <property type="evidence" value="ECO:0007669"/>
    <property type="project" value="TreeGrafter"/>
</dbReference>
<evidence type="ECO:0000313" key="13">
    <source>
        <dbReference type="EMBL" id="KAH0553116.1"/>
    </source>
</evidence>
<keyword evidence="5" id="KW-0378">Hydrolase</keyword>
<comment type="subcellular location">
    <subcellularLocation>
        <location evidence="1">Nucleus</location>
    </subcellularLocation>
</comment>
<dbReference type="CDD" id="cd09194">
    <property type="entry name" value="PLDc_yTdp1_1"/>
    <property type="match status" value="1"/>
</dbReference>
<reference evidence="13" key="1">
    <citation type="submission" date="2021-03" db="EMBL/GenBank/DDBJ databases">
        <title>Comparative genomics and phylogenomic investigation of the class Geoglossomycetes provide insights into ecological specialization and systematics.</title>
        <authorList>
            <person name="Melie T."/>
            <person name="Pirro S."/>
            <person name="Miller A.N."/>
            <person name="Quandt A."/>
        </authorList>
    </citation>
    <scope>NUCLEOTIDE SEQUENCE</scope>
    <source>
        <strain evidence="13">CAQ_001_2017</strain>
    </source>
</reference>
<feature type="binding site" evidence="10">
    <location>
        <position position="194"/>
    </location>
    <ligand>
        <name>substrate</name>
    </ligand>
</feature>